<gene>
    <name evidence="1" type="ORF">UK23_07405</name>
</gene>
<reference evidence="1 2" key="1">
    <citation type="submission" date="2015-02" db="EMBL/GenBank/DDBJ databases">
        <authorList>
            <person name="Ju K.-S."/>
            <person name="Doroghazi J.R."/>
            <person name="Metcalf W."/>
        </authorList>
    </citation>
    <scope>NUCLEOTIDE SEQUENCE [LARGE SCALE GENOMIC DNA]</scope>
    <source>
        <strain evidence="1 2">NRRL B-16140</strain>
    </source>
</reference>
<evidence type="ECO:0000313" key="1">
    <source>
        <dbReference type="EMBL" id="KJK51312.1"/>
    </source>
</evidence>
<organism evidence="1 2">
    <name type="scientific">Lentzea aerocolonigenes</name>
    <name type="common">Lechevalieria aerocolonigenes</name>
    <name type="synonym">Saccharothrix aerocolonigenes</name>
    <dbReference type="NCBI Taxonomy" id="68170"/>
    <lineage>
        <taxon>Bacteria</taxon>
        <taxon>Bacillati</taxon>
        <taxon>Actinomycetota</taxon>
        <taxon>Actinomycetes</taxon>
        <taxon>Pseudonocardiales</taxon>
        <taxon>Pseudonocardiaceae</taxon>
        <taxon>Lentzea</taxon>
    </lineage>
</organism>
<dbReference type="Proteomes" id="UP000033393">
    <property type="component" value="Unassembled WGS sequence"/>
</dbReference>
<dbReference type="RefSeq" id="WP_045310628.1">
    <property type="nucleotide sequence ID" value="NZ_JYJG01000040.1"/>
</dbReference>
<dbReference type="EMBL" id="JYJG01000040">
    <property type="protein sequence ID" value="KJK51312.1"/>
    <property type="molecule type" value="Genomic_DNA"/>
</dbReference>
<proteinExistence type="predicted"/>
<name>A0A0F0HAE4_LENAE</name>
<dbReference type="PATRIC" id="fig|68170.10.peg.7586"/>
<dbReference type="OrthoDB" id="3689934at2"/>
<comment type="caution">
    <text evidence="1">The sequence shown here is derived from an EMBL/GenBank/DDBJ whole genome shotgun (WGS) entry which is preliminary data.</text>
</comment>
<dbReference type="AlphaFoldDB" id="A0A0F0HAE4"/>
<keyword evidence="2" id="KW-1185">Reference proteome</keyword>
<protein>
    <submittedName>
        <fullName evidence="1">Uncharacterized protein</fullName>
    </submittedName>
</protein>
<evidence type="ECO:0000313" key="2">
    <source>
        <dbReference type="Proteomes" id="UP000033393"/>
    </source>
</evidence>
<accession>A0A0F0HAE4</accession>
<sequence length="201" mass="22253">MIPPYVTAWSGEQDLPHRVVERPDRGIGFVNELLSDRDQHGVLWQQTMLRAGTGRPEFGRVHPLRQRRAMELLLCQVCGCIAAQNDDGVLWLQRDHRDDWPGWPEGMASVEPPICVPCVAVSLRHCPALRRGAVVVRVRDCSVVGVRGVLHRPGVLGPVAIGAVTMSYGDPGVRWVLASGLVRELRDCTLVRFEELADQAA</sequence>